<feature type="repeat" description="ANK" evidence="3">
    <location>
        <begin position="80"/>
        <end position="112"/>
    </location>
</feature>
<evidence type="ECO:0000256" key="3">
    <source>
        <dbReference type="PROSITE-ProRule" id="PRU00023"/>
    </source>
</evidence>
<organism evidence="6 8">
    <name type="scientific">Dracunculus medinensis</name>
    <name type="common">Guinea worm</name>
    <dbReference type="NCBI Taxonomy" id="318479"/>
    <lineage>
        <taxon>Eukaryota</taxon>
        <taxon>Metazoa</taxon>
        <taxon>Ecdysozoa</taxon>
        <taxon>Nematoda</taxon>
        <taxon>Chromadorea</taxon>
        <taxon>Rhabditida</taxon>
        <taxon>Spirurina</taxon>
        <taxon>Dracunculoidea</taxon>
        <taxon>Dracunculidae</taxon>
        <taxon>Dracunculus</taxon>
    </lineage>
</organism>
<gene>
    <name evidence="5" type="ORF">DME_LOCUS7394</name>
</gene>
<dbReference type="PROSITE" id="PS50297">
    <property type="entry name" value="ANK_REP_REGION"/>
    <property type="match status" value="7"/>
</dbReference>
<evidence type="ECO:0000256" key="1">
    <source>
        <dbReference type="ARBA" id="ARBA00022737"/>
    </source>
</evidence>
<dbReference type="GO" id="GO:0005737">
    <property type="term" value="C:cytoplasm"/>
    <property type="evidence" value="ECO:0007669"/>
    <property type="project" value="TreeGrafter"/>
</dbReference>
<feature type="repeat" description="ANK" evidence="3">
    <location>
        <begin position="113"/>
        <end position="145"/>
    </location>
</feature>
<dbReference type="Pfam" id="PF00023">
    <property type="entry name" value="Ank"/>
    <property type="match status" value="1"/>
</dbReference>
<keyword evidence="4" id="KW-0812">Transmembrane</keyword>
<dbReference type="OrthoDB" id="20872at2759"/>
<evidence type="ECO:0000313" key="6">
    <source>
        <dbReference type="Proteomes" id="UP000038040"/>
    </source>
</evidence>
<feature type="transmembrane region" description="Helical" evidence="4">
    <location>
        <begin position="427"/>
        <end position="449"/>
    </location>
</feature>
<dbReference type="FunFam" id="1.25.40.20:FF:000041">
    <property type="entry name" value="ankyrin repeat and KH domain-containing protein 1 isoform X1"/>
    <property type="match status" value="1"/>
</dbReference>
<dbReference type="InterPro" id="IPR002110">
    <property type="entry name" value="Ankyrin_rpt"/>
</dbReference>
<dbReference type="AlphaFoldDB" id="A0A0N4U881"/>
<evidence type="ECO:0000313" key="7">
    <source>
        <dbReference type="Proteomes" id="UP000274756"/>
    </source>
</evidence>
<feature type="repeat" description="ANK" evidence="3">
    <location>
        <begin position="215"/>
        <end position="247"/>
    </location>
</feature>
<keyword evidence="4" id="KW-0472">Membrane</keyword>
<keyword evidence="7" id="KW-1185">Reference proteome</keyword>
<evidence type="ECO:0000256" key="4">
    <source>
        <dbReference type="SAM" id="Phobius"/>
    </source>
</evidence>
<dbReference type="PRINTS" id="PR01415">
    <property type="entry name" value="ANKYRIN"/>
</dbReference>
<dbReference type="Pfam" id="PF12796">
    <property type="entry name" value="Ank_2"/>
    <property type="match status" value="4"/>
</dbReference>
<dbReference type="PROSITE" id="PS50088">
    <property type="entry name" value="ANK_REPEAT"/>
    <property type="match status" value="9"/>
</dbReference>
<feature type="repeat" description="ANK" evidence="3">
    <location>
        <begin position="249"/>
        <end position="281"/>
    </location>
</feature>
<reference evidence="8" key="1">
    <citation type="submission" date="2017-02" db="UniProtKB">
        <authorList>
            <consortium name="WormBaseParasite"/>
        </authorList>
    </citation>
    <scope>IDENTIFICATION</scope>
</reference>
<accession>A0A0N4U881</accession>
<dbReference type="GO" id="GO:0045087">
    <property type="term" value="P:innate immune response"/>
    <property type="evidence" value="ECO:0007669"/>
    <property type="project" value="TreeGrafter"/>
</dbReference>
<evidence type="ECO:0000256" key="2">
    <source>
        <dbReference type="ARBA" id="ARBA00023043"/>
    </source>
</evidence>
<dbReference type="SMART" id="SM00248">
    <property type="entry name" value="ANK"/>
    <property type="match status" value="10"/>
</dbReference>
<dbReference type="InterPro" id="IPR036770">
    <property type="entry name" value="Ankyrin_rpt-contain_sf"/>
</dbReference>
<dbReference type="EMBL" id="UYYG01001160">
    <property type="protein sequence ID" value="VDN57421.1"/>
    <property type="molecule type" value="Genomic_DNA"/>
</dbReference>
<dbReference type="STRING" id="318479.A0A0N4U881"/>
<feature type="repeat" description="ANK" evidence="3">
    <location>
        <begin position="282"/>
        <end position="314"/>
    </location>
</feature>
<reference evidence="5 7" key="2">
    <citation type="submission" date="2018-11" db="EMBL/GenBank/DDBJ databases">
        <authorList>
            <consortium name="Pathogen Informatics"/>
        </authorList>
    </citation>
    <scope>NUCLEOTIDE SEQUENCE [LARGE SCALE GENOMIC DNA]</scope>
</reference>
<keyword evidence="1" id="KW-0677">Repeat</keyword>
<dbReference type="PANTHER" id="PTHR23206:SF8">
    <property type="entry name" value="ANKYRIN REPEAT AND KH DOMAIN-CONTAINING 1"/>
    <property type="match status" value="1"/>
</dbReference>
<keyword evidence="4" id="KW-1133">Transmembrane helix</keyword>
<feature type="repeat" description="ANK" evidence="3">
    <location>
        <begin position="317"/>
        <end position="349"/>
    </location>
</feature>
<feature type="repeat" description="ANK" evidence="3">
    <location>
        <begin position="147"/>
        <end position="179"/>
    </location>
</feature>
<feature type="repeat" description="ANK" evidence="3">
    <location>
        <begin position="350"/>
        <end position="382"/>
    </location>
</feature>
<name>A0A0N4U881_DRAME</name>
<dbReference type="Proteomes" id="UP000274756">
    <property type="component" value="Unassembled WGS sequence"/>
</dbReference>
<dbReference type="Gene3D" id="1.25.40.20">
    <property type="entry name" value="Ankyrin repeat-containing domain"/>
    <property type="match status" value="3"/>
</dbReference>
<evidence type="ECO:0000313" key="8">
    <source>
        <dbReference type="WBParaSite" id="DME_0000323501-mRNA-1"/>
    </source>
</evidence>
<dbReference type="WBParaSite" id="DME_0000323501-mRNA-1">
    <property type="protein sequence ID" value="DME_0000323501-mRNA-1"/>
    <property type="gene ID" value="DME_0000323501"/>
</dbReference>
<evidence type="ECO:0000313" key="5">
    <source>
        <dbReference type="EMBL" id="VDN57421.1"/>
    </source>
</evidence>
<proteinExistence type="predicted"/>
<feature type="repeat" description="ANK" evidence="3">
    <location>
        <begin position="180"/>
        <end position="212"/>
    </location>
</feature>
<dbReference type="SUPFAM" id="SSF48403">
    <property type="entry name" value="Ankyrin repeat"/>
    <property type="match status" value="1"/>
</dbReference>
<protein>
    <submittedName>
        <fullName evidence="8">ANK_REP_REGION domain-containing protein</fullName>
    </submittedName>
</protein>
<dbReference type="Proteomes" id="UP000038040">
    <property type="component" value="Unplaced"/>
</dbReference>
<keyword evidence="2 3" id="KW-0040">ANK repeat</keyword>
<sequence length="506" mass="55695">RKRRTLSESAVLGNGATKCSHSCDIPLYYSESDDSEEYIESSQTVFITIILMKKKFHFYLFIYIYSDYATFNVDMQTDSNHDTALTLAATGGHASLVQLLISRGADIEHKDKKGFTALILAATSGHANVVEILLNVGANIEAESERTKDTALSLACSGGRKEVVELLLKRNANKEHRNVSDYTPLSLAASGGYVGLINMLLNAGAEINSRTGSKLGISPLMLAAMNGHTAATKVLLERGSDINAYIETNRNTALTLACFQGRAEVVKLLLDYNANVEHRAKTGLTPLMEAANGGYVEVGELLLDAGADPNTAPVPTSRDTALTIAADKGHHKFVELLIHAHAQIEARNKKGCTALWLACHGGHIETVQILVSHNANVEAEDNRHVSPLIIAFRKGHLKVVKYMVRHVQQFPNDQDCYRFLTTVSDKVHFFIFIHFFFIYLFFIGGQGFIFPSFKELLTKCRQCIEVIVAAKDRQADQANRAAETLLQLIAKEVKMKNCCCLSDCRS</sequence>
<dbReference type="InterPro" id="IPR051631">
    <property type="entry name" value="Ankyrin-KH/SAM_domain"/>
</dbReference>
<dbReference type="PANTHER" id="PTHR23206">
    <property type="entry name" value="MASK PROTEIN"/>
    <property type="match status" value="1"/>
</dbReference>